<accession>A0A9W6YMG5</accession>
<keyword evidence="2" id="KW-1185">Reference proteome</keyword>
<dbReference type="OrthoDB" id="121145at2759"/>
<sequence>MTSIDEMRKDSEKQQSLSELEKSFTHDVSMGSVTGMNAVLEQLRCYSLYFGEPQIQLKRMESVAPGVLTASARVSLTISDFTLHCVFPHLEKPNGNEGAIGVDKHRVLRDKLLGQRLNCTCEMTFFFDEALGRVVRLETNINLAESLFQLLGSTRAVANVLEQALLTSECVVGNLADVPPK</sequence>
<evidence type="ECO:0000313" key="2">
    <source>
        <dbReference type="Proteomes" id="UP001165121"/>
    </source>
</evidence>
<evidence type="ECO:0000313" key="1">
    <source>
        <dbReference type="EMBL" id="GMF91606.1"/>
    </source>
</evidence>
<proteinExistence type="predicted"/>
<dbReference type="Proteomes" id="UP001165121">
    <property type="component" value="Unassembled WGS sequence"/>
</dbReference>
<organism evidence="1 2">
    <name type="scientific">Phytophthora fragariaefolia</name>
    <dbReference type="NCBI Taxonomy" id="1490495"/>
    <lineage>
        <taxon>Eukaryota</taxon>
        <taxon>Sar</taxon>
        <taxon>Stramenopiles</taxon>
        <taxon>Oomycota</taxon>
        <taxon>Peronosporomycetes</taxon>
        <taxon>Peronosporales</taxon>
        <taxon>Peronosporaceae</taxon>
        <taxon>Phytophthora</taxon>
    </lineage>
</organism>
<reference evidence="1" key="1">
    <citation type="submission" date="2023-04" db="EMBL/GenBank/DDBJ databases">
        <title>Phytophthora fragariaefolia NBRC 109709.</title>
        <authorList>
            <person name="Ichikawa N."/>
            <person name="Sato H."/>
            <person name="Tonouchi N."/>
        </authorList>
    </citation>
    <scope>NUCLEOTIDE SEQUENCE</scope>
    <source>
        <strain evidence="1">NBRC 109709</strain>
    </source>
</reference>
<comment type="caution">
    <text evidence="1">The sequence shown here is derived from an EMBL/GenBank/DDBJ whole genome shotgun (WGS) entry which is preliminary data.</text>
</comment>
<gene>
    <name evidence="1" type="ORF">Pfra01_002904900</name>
</gene>
<dbReference type="AlphaFoldDB" id="A0A9W6YMG5"/>
<name>A0A9W6YMG5_9STRA</name>
<protein>
    <submittedName>
        <fullName evidence="1">Unnamed protein product</fullName>
    </submittedName>
</protein>
<dbReference type="EMBL" id="BSXT01013986">
    <property type="protein sequence ID" value="GMF91606.1"/>
    <property type="molecule type" value="Genomic_DNA"/>
</dbReference>